<name>A0A9Y1N643_9BETA</name>
<dbReference type="Pfam" id="PF01677">
    <property type="entry name" value="Herpes_UL7"/>
    <property type="match status" value="1"/>
</dbReference>
<evidence type="ECO:0000256" key="3">
    <source>
        <dbReference type="ARBA" id="ARBA00022844"/>
    </source>
</evidence>
<dbReference type="EMBL" id="OP429122">
    <property type="protein sequence ID" value="WEG68960.1"/>
    <property type="molecule type" value="Genomic_DNA"/>
</dbReference>
<keyword evidence="3" id="KW-0946">Virion</keyword>
<organism evidence="5">
    <name type="scientific">Mastomys natalensis cytomegalovirus 1</name>
    <dbReference type="NCBI Taxonomy" id="2973541"/>
    <lineage>
        <taxon>Viruses</taxon>
        <taxon>Duplodnaviria</taxon>
        <taxon>Heunggongvirae</taxon>
        <taxon>Peploviricota</taxon>
        <taxon>Herviviricetes</taxon>
        <taxon>Herpesvirales</taxon>
        <taxon>Orthoherpesviridae</taxon>
        <taxon>Betaherpesvirinae</taxon>
        <taxon>Muromegalovirus</taxon>
    </lineage>
</organism>
<dbReference type="EMBL" id="OP429138">
    <property type="protein sequence ID" value="WEG71188.1"/>
    <property type="molecule type" value="Genomic_DNA"/>
</dbReference>
<sequence>MSNTLMVRGAMEVHNDRKAVRIAAPEIVSISVSGNQLWFHTDTGQLIPHGQYRADADCRASFVGFCLFFVLDEEDALTELRLSSIRAKHRLAVFRPKNSVDFALCLILFSIESLPLSRQTLENLVGYLNNSHPRTGLTRMIRRSCIRLICISLYLFFDVTDTRVMQCVPQICILYKETQRANAIILAQTYFGVSDISSMSFVSLALTDRHTRDGDAMSDIATDVLNAACNIFYVPLGMNGGTTVNKWLSNDRNPQHKLFPDTN</sequence>
<evidence type="ECO:0000313" key="6">
    <source>
        <dbReference type="EMBL" id="WEG68960.1"/>
    </source>
</evidence>
<evidence type="ECO:0000313" key="5">
    <source>
        <dbReference type="EMBL" id="WEG68824.1"/>
    </source>
</evidence>
<dbReference type="HAMAP" id="MF_04038">
    <property type="entry name" value="HSV_CEP1"/>
    <property type="match status" value="1"/>
</dbReference>
<keyword evidence="4" id="KW-1035">Host cytoplasm</keyword>
<keyword evidence="1" id="KW-0920">Virion tegument</keyword>
<dbReference type="EMBL" id="OP429121">
    <property type="protein sequence ID" value="WEG68824.1"/>
    <property type="molecule type" value="Genomic_DNA"/>
</dbReference>
<protein>
    <submittedName>
        <fullName evidence="5">Tegument protein UL7</fullName>
    </submittedName>
</protein>
<reference evidence="5" key="1">
    <citation type="submission" date="2022-09" db="EMBL/GenBank/DDBJ databases">
        <authorList>
            <person name="Vucak M."/>
            <person name="Davison A.J."/>
        </authorList>
    </citation>
    <scope>NUCLEOTIDE SEQUENCE</scope>
    <source>
        <strain evidence="5">Mnat29</strain>
        <strain evidence="6">Mnat36</strain>
    </source>
</reference>
<dbReference type="InterPro" id="IPR002600">
    <property type="entry name" value="Herpes_UL7"/>
</dbReference>
<accession>A0A9Y1N643</accession>
<keyword evidence="2" id="KW-1040">Host Golgi apparatus</keyword>
<gene>
    <name evidence="5" type="primary">M103</name>
</gene>
<proteinExistence type="inferred from homology"/>
<reference evidence="5" key="2">
    <citation type="submission" date="2023-06" db="EMBL/GenBank/DDBJ databases">
        <title>Isolation and genome sequencing of cytomegaloviruses from Natal multimammate mice (Mastomys natalensis).</title>
        <authorList>
            <person name="Jarvis M.A."/>
            <person name="Davison A.J."/>
        </authorList>
    </citation>
    <scope>NUCLEOTIDE SEQUENCE</scope>
    <source>
        <strain evidence="5">Mnat29</strain>
        <strain evidence="6">Mnat36</strain>
    </source>
</reference>
<dbReference type="GO" id="GO:0044423">
    <property type="term" value="C:virion component"/>
    <property type="evidence" value="ECO:0007669"/>
    <property type="project" value="UniProtKB-KW"/>
</dbReference>
<evidence type="ECO:0000256" key="1">
    <source>
        <dbReference type="ARBA" id="ARBA00022580"/>
    </source>
</evidence>
<evidence type="ECO:0000256" key="2">
    <source>
        <dbReference type="ARBA" id="ARBA00022812"/>
    </source>
</evidence>
<evidence type="ECO:0000256" key="4">
    <source>
        <dbReference type="ARBA" id="ARBA00023200"/>
    </source>
</evidence>